<proteinExistence type="predicted"/>
<accession>A0A251SW24</accession>
<dbReference type="InParanoid" id="A0A251SW24"/>
<reference evidence="2" key="2">
    <citation type="submission" date="2017-02" db="EMBL/GenBank/DDBJ databases">
        <title>Sunflower complete genome.</title>
        <authorList>
            <person name="Langlade N."/>
            <person name="Munos S."/>
        </authorList>
    </citation>
    <scope>NUCLEOTIDE SEQUENCE [LARGE SCALE GENOMIC DNA]</scope>
    <source>
        <tissue evidence="2">Leaves</tissue>
    </source>
</reference>
<dbReference type="AlphaFoldDB" id="A0A251SW24"/>
<reference evidence="1" key="3">
    <citation type="submission" date="2020-06" db="EMBL/GenBank/DDBJ databases">
        <title>Helianthus annuus Genome sequencing and assembly Release 2.</title>
        <authorList>
            <person name="Gouzy J."/>
            <person name="Langlade N."/>
            <person name="Munos S."/>
        </authorList>
    </citation>
    <scope>NUCLEOTIDE SEQUENCE</scope>
    <source>
        <tissue evidence="1">Leaves</tissue>
    </source>
</reference>
<evidence type="ECO:0000313" key="2">
    <source>
        <dbReference type="EMBL" id="OTG02672.1"/>
    </source>
</evidence>
<sequence length="53" mass="6136">MMRYSNYSMMQKHYRWQIYTTGSRPVYAVGSENVKGAGKRCHSLSAVRMTCGR</sequence>
<dbReference type="Proteomes" id="UP000215914">
    <property type="component" value="Chromosome 13"/>
</dbReference>
<gene>
    <name evidence="2" type="ORF">HannXRQ_Chr13g0415681</name>
    <name evidence="1" type="ORF">HanXRQr2_Chr13g0603131</name>
</gene>
<organism evidence="2 3">
    <name type="scientific">Helianthus annuus</name>
    <name type="common">Common sunflower</name>
    <dbReference type="NCBI Taxonomy" id="4232"/>
    <lineage>
        <taxon>Eukaryota</taxon>
        <taxon>Viridiplantae</taxon>
        <taxon>Streptophyta</taxon>
        <taxon>Embryophyta</taxon>
        <taxon>Tracheophyta</taxon>
        <taxon>Spermatophyta</taxon>
        <taxon>Magnoliopsida</taxon>
        <taxon>eudicotyledons</taxon>
        <taxon>Gunneridae</taxon>
        <taxon>Pentapetalae</taxon>
        <taxon>asterids</taxon>
        <taxon>campanulids</taxon>
        <taxon>Asterales</taxon>
        <taxon>Asteraceae</taxon>
        <taxon>Asteroideae</taxon>
        <taxon>Heliantheae alliance</taxon>
        <taxon>Heliantheae</taxon>
        <taxon>Helianthus</taxon>
    </lineage>
</organism>
<dbReference type="EMBL" id="CM007902">
    <property type="protein sequence ID" value="OTG02672.1"/>
    <property type="molecule type" value="Genomic_DNA"/>
</dbReference>
<evidence type="ECO:0000313" key="3">
    <source>
        <dbReference type="Proteomes" id="UP000215914"/>
    </source>
</evidence>
<keyword evidence="3" id="KW-1185">Reference proteome</keyword>
<evidence type="ECO:0000313" key="1">
    <source>
        <dbReference type="EMBL" id="KAF5774651.1"/>
    </source>
</evidence>
<dbReference type="EMBL" id="MNCJ02000328">
    <property type="protein sequence ID" value="KAF5774651.1"/>
    <property type="molecule type" value="Genomic_DNA"/>
</dbReference>
<dbReference type="Gramene" id="mRNA:HanXRQr2_Chr13g0603131">
    <property type="protein sequence ID" value="mRNA:HanXRQr2_Chr13g0603131"/>
    <property type="gene ID" value="HanXRQr2_Chr13g0603131"/>
</dbReference>
<reference evidence="1 3" key="1">
    <citation type="journal article" date="2017" name="Nature">
        <title>The sunflower genome provides insights into oil metabolism, flowering and Asterid evolution.</title>
        <authorList>
            <person name="Badouin H."/>
            <person name="Gouzy J."/>
            <person name="Grassa C.J."/>
            <person name="Murat F."/>
            <person name="Staton S.E."/>
            <person name="Cottret L."/>
            <person name="Lelandais-Briere C."/>
            <person name="Owens G.L."/>
            <person name="Carrere S."/>
            <person name="Mayjonade B."/>
            <person name="Legrand L."/>
            <person name="Gill N."/>
            <person name="Kane N.C."/>
            <person name="Bowers J.E."/>
            <person name="Hubner S."/>
            <person name="Bellec A."/>
            <person name="Berard A."/>
            <person name="Berges H."/>
            <person name="Blanchet N."/>
            <person name="Boniface M.C."/>
            <person name="Brunel D."/>
            <person name="Catrice O."/>
            <person name="Chaidir N."/>
            <person name="Claudel C."/>
            <person name="Donnadieu C."/>
            <person name="Faraut T."/>
            <person name="Fievet G."/>
            <person name="Helmstetter N."/>
            <person name="King M."/>
            <person name="Knapp S.J."/>
            <person name="Lai Z."/>
            <person name="Le Paslier M.C."/>
            <person name="Lippi Y."/>
            <person name="Lorenzon L."/>
            <person name="Mandel J.R."/>
            <person name="Marage G."/>
            <person name="Marchand G."/>
            <person name="Marquand E."/>
            <person name="Bret-Mestries E."/>
            <person name="Morien E."/>
            <person name="Nambeesan S."/>
            <person name="Nguyen T."/>
            <person name="Pegot-Espagnet P."/>
            <person name="Pouilly N."/>
            <person name="Raftis F."/>
            <person name="Sallet E."/>
            <person name="Schiex T."/>
            <person name="Thomas J."/>
            <person name="Vandecasteele C."/>
            <person name="Vares D."/>
            <person name="Vear F."/>
            <person name="Vautrin S."/>
            <person name="Crespi M."/>
            <person name="Mangin B."/>
            <person name="Burke J.M."/>
            <person name="Salse J."/>
            <person name="Munos S."/>
            <person name="Vincourt P."/>
            <person name="Rieseberg L.H."/>
            <person name="Langlade N.B."/>
        </authorList>
    </citation>
    <scope>NUCLEOTIDE SEQUENCE [LARGE SCALE GENOMIC DNA]</scope>
    <source>
        <strain evidence="3">cv. SF193</strain>
        <tissue evidence="1">Leaves</tissue>
    </source>
</reference>
<name>A0A251SW24_HELAN</name>
<protein>
    <submittedName>
        <fullName evidence="2">Uncharacterized protein</fullName>
    </submittedName>
</protein>